<gene>
    <name evidence="1" type="ORF">E2C01_024576</name>
</gene>
<accession>A0A5B7EB04</accession>
<dbReference type="EMBL" id="VSRR010002406">
    <property type="protein sequence ID" value="MPC31291.1"/>
    <property type="molecule type" value="Genomic_DNA"/>
</dbReference>
<evidence type="ECO:0000313" key="1">
    <source>
        <dbReference type="EMBL" id="MPC31291.1"/>
    </source>
</evidence>
<keyword evidence="2" id="KW-1185">Reference proteome</keyword>
<organism evidence="1 2">
    <name type="scientific">Portunus trituberculatus</name>
    <name type="common">Swimming crab</name>
    <name type="synonym">Neptunus trituberculatus</name>
    <dbReference type="NCBI Taxonomy" id="210409"/>
    <lineage>
        <taxon>Eukaryota</taxon>
        <taxon>Metazoa</taxon>
        <taxon>Ecdysozoa</taxon>
        <taxon>Arthropoda</taxon>
        <taxon>Crustacea</taxon>
        <taxon>Multicrustacea</taxon>
        <taxon>Malacostraca</taxon>
        <taxon>Eumalacostraca</taxon>
        <taxon>Eucarida</taxon>
        <taxon>Decapoda</taxon>
        <taxon>Pleocyemata</taxon>
        <taxon>Brachyura</taxon>
        <taxon>Eubrachyura</taxon>
        <taxon>Portunoidea</taxon>
        <taxon>Portunidae</taxon>
        <taxon>Portuninae</taxon>
        <taxon>Portunus</taxon>
    </lineage>
</organism>
<name>A0A5B7EB04_PORTR</name>
<reference evidence="1 2" key="1">
    <citation type="submission" date="2019-05" db="EMBL/GenBank/DDBJ databases">
        <title>Another draft genome of Portunus trituberculatus and its Hox gene families provides insights of decapod evolution.</title>
        <authorList>
            <person name="Jeong J.-H."/>
            <person name="Song I."/>
            <person name="Kim S."/>
            <person name="Choi T."/>
            <person name="Kim D."/>
            <person name="Ryu S."/>
            <person name="Kim W."/>
        </authorList>
    </citation>
    <scope>NUCLEOTIDE SEQUENCE [LARGE SCALE GENOMIC DNA]</scope>
    <source>
        <tissue evidence="1">Muscle</tissue>
    </source>
</reference>
<protein>
    <submittedName>
        <fullName evidence="1">Uncharacterized protein</fullName>
    </submittedName>
</protein>
<sequence length="69" mass="7740">MWYTETGHLHRYLPSQSIHATRMVRSLPDSNSGVGNVSARTWLSCDSTVCENCEPAGYRTLRLPVCTPE</sequence>
<comment type="caution">
    <text evidence="1">The sequence shown here is derived from an EMBL/GenBank/DDBJ whole genome shotgun (WGS) entry which is preliminary data.</text>
</comment>
<dbReference type="Proteomes" id="UP000324222">
    <property type="component" value="Unassembled WGS sequence"/>
</dbReference>
<evidence type="ECO:0000313" key="2">
    <source>
        <dbReference type="Proteomes" id="UP000324222"/>
    </source>
</evidence>
<dbReference type="AlphaFoldDB" id="A0A5B7EB04"/>
<proteinExistence type="predicted"/>